<feature type="domain" description="4Fe-4S" evidence="6">
    <location>
        <begin position="380"/>
        <end position="433"/>
    </location>
</feature>
<dbReference type="InterPro" id="IPR050395">
    <property type="entry name" value="4Fe4S_Ferredoxin_RnfB"/>
</dbReference>
<evidence type="ECO:0000259" key="5">
    <source>
        <dbReference type="PROSITE" id="PS51379"/>
    </source>
</evidence>
<dbReference type="InterPro" id="IPR017900">
    <property type="entry name" value="4Fe4S_Fe_S_CS"/>
</dbReference>
<dbReference type="PANTHER" id="PTHR43560:SF1">
    <property type="entry name" value="ION-TRANSLOCATING OXIDOREDUCTASE COMPLEX SUBUNIT B"/>
    <property type="match status" value="1"/>
</dbReference>
<evidence type="ECO:0000313" key="7">
    <source>
        <dbReference type="EMBL" id="KAB3529057.1"/>
    </source>
</evidence>
<dbReference type="AlphaFoldDB" id="A0A833M7Q2"/>
<keyword evidence="2" id="KW-0479">Metal-binding</keyword>
<dbReference type="Pfam" id="PF04060">
    <property type="entry name" value="FeS"/>
    <property type="match status" value="1"/>
</dbReference>
<dbReference type="InterPro" id="IPR017896">
    <property type="entry name" value="4Fe4S_Fe-S-bd"/>
</dbReference>
<dbReference type="PROSITE" id="PS51379">
    <property type="entry name" value="4FE4S_FER_2"/>
    <property type="match status" value="2"/>
</dbReference>
<accession>A0A833M7Q2</accession>
<gene>
    <name evidence="7" type="ORF">F8153_10405</name>
</gene>
<dbReference type="SUPFAM" id="SSF53920">
    <property type="entry name" value="Fe-only hydrogenase"/>
    <property type="match status" value="1"/>
</dbReference>
<proteinExistence type="predicted"/>
<evidence type="ECO:0000256" key="1">
    <source>
        <dbReference type="ARBA" id="ARBA00022485"/>
    </source>
</evidence>
<dbReference type="PROSITE" id="PS00198">
    <property type="entry name" value="4FE4S_FER_1"/>
    <property type="match status" value="2"/>
</dbReference>
<keyword evidence="3" id="KW-0408">Iron</keyword>
<evidence type="ECO:0000256" key="2">
    <source>
        <dbReference type="ARBA" id="ARBA00022723"/>
    </source>
</evidence>
<dbReference type="GO" id="GO:0046872">
    <property type="term" value="F:metal ion binding"/>
    <property type="evidence" value="ECO:0007669"/>
    <property type="project" value="UniProtKB-KW"/>
</dbReference>
<dbReference type="InterPro" id="IPR009016">
    <property type="entry name" value="Fe_hydrogenase"/>
</dbReference>
<evidence type="ECO:0000256" key="3">
    <source>
        <dbReference type="ARBA" id="ARBA00023004"/>
    </source>
</evidence>
<keyword evidence="4" id="KW-0411">Iron-sulfur</keyword>
<organism evidence="7 8">
    <name type="scientific">Alkaliphilus serpentinus</name>
    <dbReference type="NCBI Taxonomy" id="1482731"/>
    <lineage>
        <taxon>Bacteria</taxon>
        <taxon>Bacillati</taxon>
        <taxon>Bacillota</taxon>
        <taxon>Clostridia</taxon>
        <taxon>Peptostreptococcales</taxon>
        <taxon>Natronincolaceae</taxon>
        <taxon>Alkaliphilus</taxon>
    </lineage>
</organism>
<feature type="domain" description="4Fe-4S ferredoxin-type" evidence="5">
    <location>
        <begin position="56"/>
        <end position="84"/>
    </location>
</feature>
<dbReference type="Pfam" id="PF13237">
    <property type="entry name" value="Fer4_10"/>
    <property type="match status" value="1"/>
</dbReference>
<dbReference type="Gene3D" id="1.10.15.40">
    <property type="entry name" value="Electron transport complex subunit B, putative Fe-S cluster"/>
    <property type="match status" value="1"/>
</dbReference>
<dbReference type="Proteomes" id="UP000465601">
    <property type="component" value="Unassembled WGS sequence"/>
</dbReference>
<feature type="domain" description="4Fe-4S ferredoxin-type" evidence="5">
    <location>
        <begin position="26"/>
        <end position="55"/>
    </location>
</feature>
<keyword evidence="1" id="KW-0004">4Fe-4S</keyword>
<protein>
    <submittedName>
        <fullName evidence="7">4Fe-4S dicluster domain-containing protein</fullName>
    </submittedName>
</protein>
<dbReference type="EMBL" id="WBZB01000037">
    <property type="protein sequence ID" value="KAB3529057.1"/>
    <property type="molecule type" value="Genomic_DNA"/>
</dbReference>
<dbReference type="PANTHER" id="PTHR43560">
    <property type="entry name" value="ION-TRANSLOCATING OXIDOREDUCTASE COMPLEX SUBUNIT B"/>
    <property type="match status" value="1"/>
</dbReference>
<dbReference type="Gene3D" id="3.40.950.10">
    <property type="entry name" value="Fe-only Hydrogenase (Larger Subunit), Chain L, domain 3"/>
    <property type="match status" value="1"/>
</dbReference>
<dbReference type="GO" id="GO:0051539">
    <property type="term" value="F:4 iron, 4 sulfur cluster binding"/>
    <property type="evidence" value="ECO:0007669"/>
    <property type="project" value="UniProtKB-KW"/>
</dbReference>
<dbReference type="OrthoDB" id="9798098at2"/>
<name>A0A833M7Q2_9FIRM</name>
<keyword evidence="8" id="KW-1185">Reference proteome</keyword>
<dbReference type="Gene3D" id="3.30.70.20">
    <property type="match status" value="1"/>
</dbReference>
<evidence type="ECO:0000259" key="6">
    <source>
        <dbReference type="PROSITE" id="PS51656"/>
    </source>
</evidence>
<evidence type="ECO:0000256" key="4">
    <source>
        <dbReference type="ARBA" id="ARBA00023014"/>
    </source>
</evidence>
<dbReference type="Pfam" id="PF02906">
    <property type="entry name" value="Fe_hyd_lg_C"/>
    <property type="match status" value="2"/>
</dbReference>
<dbReference type="PROSITE" id="PS51656">
    <property type="entry name" value="4FE4S"/>
    <property type="match status" value="1"/>
</dbReference>
<comment type="caution">
    <text evidence="7">The sequence shown here is derived from an EMBL/GenBank/DDBJ whole genome shotgun (WGS) entry which is preliminary data.</text>
</comment>
<sequence>MIIIYFYCNIYKHYFYGGTPMQALIYAIILDPDKCVGCTNCIKSCPTEAIRVKNGHSYTIKERCINCGQCILACPRHARFGTTDGLELINSYKYKIALIDPVLYGQFNEVISPPEVINGILNLGFDNYFETSRGADVITEFTKSLMNNDFNKPVISSACPTIVRLIQIRFPSLIDNILPIDSPVEVSAFMARKDAYEEHNLSEDEVGVFYITPCPARIFSFKKPVGIKKSHISGTLSIKSAFIEVSKNLNKNQNHPKSFYPSGKGIGWARSGGQSQALGIKDYLAIDGIKNVISVLEEIENHKMKDLKFLECCACTNGCVGGSLTIENSFVARNRIRRLAEKYYNYESKPDVPFEDFLLQEDLAPIQVTKLDDDLLTAIKKMEEIQRILPTLPNIDCGACGAPNCRALAEDIVLGSASIEDCIVILKSSVKKK</sequence>
<dbReference type="InterPro" id="IPR004108">
    <property type="entry name" value="Fe_hydrogenase_lsu_C"/>
</dbReference>
<dbReference type="SUPFAM" id="SSF54862">
    <property type="entry name" value="4Fe-4S ferredoxins"/>
    <property type="match status" value="1"/>
</dbReference>
<dbReference type="InterPro" id="IPR007202">
    <property type="entry name" value="4Fe-4S_dom"/>
</dbReference>
<evidence type="ECO:0000313" key="8">
    <source>
        <dbReference type="Proteomes" id="UP000465601"/>
    </source>
</evidence>
<reference evidence="7 8" key="1">
    <citation type="submission" date="2019-10" db="EMBL/GenBank/DDBJ databases">
        <title>Alkaliphilus serpentinus sp. nov. and Alkaliphilus pronyensis sp. nov., two novel anaerobic alkaliphilic species isolated from the serpentinized-hosted hydrothermal field of the Prony Bay (New Caledonia).</title>
        <authorList>
            <person name="Postec A."/>
        </authorList>
    </citation>
    <scope>NUCLEOTIDE SEQUENCE [LARGE SCALE GENOMIC DNA]</scope>
    <source>
        <strain evidence="7 8">LacT</strain>
    </source>
</reference>